<sequence length="277" mass="32460">MEPIIVLGNDFKWRFNANEVANLRRMQFSEKFTIAEKDWKIGVVSIANELTVEIHLETNDQIEKQKYHLQKSAPICFTANDCSGIFAKFENFYSDGREGPLIVDVLFNLKIYDFSKEIPNNLDFVLHVDDQRLHVNKGVLCSVSQFFSKFFESNPEEKRFEVENVELHQMCHFLAAINPIPIHATKKSYEFLMVLAKKFECLTVFAKCEQYLIIDNDLDLMKKLELADQNDFEYLLESCIDSFKTHKQVKEITLNADFWKFKESTQLRVVKSILKFL</sequence>
<protein>
    <recommendedName>
        <fullName evidence="1">BTB domain-containing protein</fullName>
    </recommendedName>
</protein>
<dbReference type="InterPro" id="IPR000210">
    <property type="entry name" value="BTB/POZ_dom"/>
</dbReference>
<dbReference type="InterPro" id="IPR011333">
    <property type="entry name" value="SKP1/BTB/POZ_sf"/>
</dbReference>
<reference evidence="2" key="1">
    <citation type="submission" date="2022-11" db="EMBL/GenBank/DDBJ databases">
        <authorList>
            <person name="Kikuchi T."/>
        </authorList>
    </citation>
    <scope>NUCLEOTIDE SEQUENCE</scope>
    <source>
        <strain evidence="2">PS1010</strain>
    </source>
</reference>
<comment type="caution">
    <text evidence="2">The sequence shown here is derived from an EMBL/GenBank/DDBJ whole genome shotgun (WGS) entry which is preliminary data.</text>
</comment>
<dbReference type="SUPFAM" id="SSF54695">
    <property type="entry name" value="POZ domain"/>
    <property type="match status" value="1"/>
</dbReference>
<name>A0A9P1I7J9_9PELO</name>
<proteinExistence type="predicted"/>
<dbReference type="Proteomes" id="UP001152747">
    <property type="component" value="Unassembled WGS sequence"/>
</dbReference>
<dbReference type="AlphaFoldDB" id="A0A9P1I7J9"/>
<accession>A0A9P1I7J9</accession>
<dbReference type="PANTHER" id="PTHR22744:SF17">
    <property type="entry name" value="BTB DOMAIN-CONTAINING PROTEIN"/>
    <property type="match status" value="1"/>
</dbReference>
<keyword evidence="3" id="KW-1185">Reference proteome</keyword>
<dbReference type="Pfam" id="PF00651">
    <property type="entry name" value="BTB"/>
    <property type="match status" value="1"/>
</dbReference>
<feature type="domain" description="BTB" evidence="1">
    <location>
        <begin position="122"/>
        <end position="178"/>
    </location>
</feature>
<dbReference type="Gene3D" id="3.30.710.10">
    <property type="entry name" value="Potassium Channel Kv1.1, Chain A"/>
    <property type="match status" value="1"/>
</dbReference>
<gene>
    <name evidence="2" type="ORF">CAMP_LOCUS2288</name>
</gene>
<evidence type="ECO:0000313" key="2">
    <source>
        <dbReference type="EMBL" id="CAI5439651.1"/>
    </source>
</evidence>
<organism evidence="2 3">
    <name type="scientific">Caenorhabditis angaria</name>
    <dbReference type="NCBI Taxonomy" id="860376"/>
    <lineage>
        <taxon>Eukaryota</taxon>
        <taxon>Metazoa</taxon>
        <taxon>Ecdysozoa</taxon>
        <taxon>Nematoda</taxon>
        <taxon>Chromadorea</taxon>
        <taxon>Rhabditida</taxon>
        <taxon>Rhabditina</taxon>
        <taxon>Rhabditomorpha</taxon>
        <taxon>Rhabditoidea</taxon>
        <taxon>Rhabditidae</taxon>
        <taxon>Peloderinae</taxon>
        <taxon>Caenorhabditis</taxon>
    </lineage>
</organism>
<dbReference type="EMBL" id="CANHGI010000001">
    <property type="protein sequence ID" value="CAI5439651.1"/>
    <property type="molecule type" value="Genomic_DNA"/>
</dbReference>
<dbReference type="PROSITE" id="PS50097">
    <property type="entry name" value="BTB"/>
    <property type="match status" value="1"/>
</dbReference>
<dbReference type="PANTHER" id="PTHR22744">
    <property type="entry name" value="HELIX LOOP HELIX PROTEIN 21-RELATED"/>
    <property type="match status" value="1"/>
</dbReference>
<dbReference type="OrthoDB" id="636773at2759"/>
<dbReference type="SMART" id="SM00225">
    <property type="entry name" value="BTB"/>
    <property type="match status" value="1"/>
</dbReference>
<evidence type="ECO:0000313" key="3">
    <source>
        <dbReference type="Proteomes" id="UP001152747"/>
    </source>
</evidence>
<evidence type="ECO:0000259" key="1">
    <source>
        <dbReference type="PROSITE" id="PS50097"/>
    </source>
</evidence>